<evidence type="ECO:0000256" key="1">
    <source>
        <dbReference type="ARBA" id="ARBA00003051"/>
    </source>
</evidence>
<keyword evidence="4 8" id="KW-0479">Metal-binding</keyword>
<keyword evidence="6 8" id="KW-0863">Zinc-finger</keyword>
<dbReference type="InterPro" id="IPR013083">
    <property type="entry name" value="Znf_RING/FYVE/PHD"/>
</dbReference>
<dbReference type="SUPFAM" id="SSF49599">
    <property type="entry name" value="TRAF domain-like"/>
    <property type="match status" value="2"/>
</dbReference>
<evidence type="ECO:0000256" key="2">
    <source>
        <dbReference type="ARBA" id="ARBA00004496"/>
    </source>
</evidence>
<evidence type="ECO:0000256" key="6">
    <source>
        <dbReference type="ARBA" id="ARBA00022771"/>
    </source>
</evidence>
<dbReference type="InterPro" id="IPR037252">
    <property type="entry name" value="Mib_Herc2_sf"/>
</dbReference>
<dbReference type="AlphaFoldDB" id="A0A6B2L7X6"/>
<evidence type="ECO:0000259" key="10">
    <source>
        <dbReference type="PROSITE" id="PS50145"/>
    </source>
</evidence>
<feature type="domain" description="TRAF-type" evidence="10">
    <location>
        <begin position="102"/>
        <end position="144"/>
    </location>
</feature>
<evidence type="ECO:0000259" key="11">
    <source>
        <dbReference type="PROSITE" id="PS51416"/>
    </source>
</evidence>
<dbReference type="SUPFAM" id="SSF159034">
    <property type="entry name" value="Mib/herc2 domain-like"/>
    <property type="match status" value="1"/>
</dbReference>
<dbReference type="GO" id="GO:0004842">
    <property type="term" value="F:ubiquitin-protein transferase activity"/>
    <property type="evidence" value="ECO:0007669"/>
    <property type="project" value="InterPro"/>
</dbReference>
<feature type="domain" description="RING-type" evidence="9">
    <location>
        <begin position="3"/>
        <end position="38"/>
    </location>
</feature>
<keyword evidence="5" id="KW-0677">Repeat</keyword>
<sequence>MECPICTWPIISPFACRDCGHSFCNNCILNLKTCPLCRSGSGFSVVNLRHFLNVLQKIEVLCLDCNQNIARGNFEVHYNTKCSLPCPNRCGQGISRQLIQEHWNVCPNTKVPCPNQSCGALIPRGLLPNHKDQCPYESTSCKHCSLALFKKDLPTHENTCDFAPTTCSKCQQGFLRKFSESHKGTCPEEEVGCDASDIGCVFRSKRMLLGVHQAACPLNLIKPTITSLKKQVEELQRALLEKSAQGRHPGPVLAQSTPVKPAVSPKVFSPKPAAGVKQKRSAGEAVRFVDIGARVKRGQDWHWGNQDGPGEIGTIIGDGGTSSDWARVKWDHSPSNCYEVGANGKFCLEYAGTEDKEK</sequence>
<dbReference type="Pfam" id="PF06701">
    <property type="entry name" value="MIB_HERC2"/>
    <property type="match status" value="1"/>
</dbReference>
<comment type="subcellular location">
    <subcellularLocation>
        <location evidence="2">Cytoplasm</location>
    </subcellularLocation>
</comment>
<dbReference type="GO" id="GO:0008270">
    <property type="term" value="F:zinc ion binding"/>
    <property type="evidence" value="ECO:0007669"/>
    <property type="project" value="UniProtKB-KW"/>
</dbReference>
<dbReference type="GO" id="GO:0005737">
    <property type="term" value="C:cytoplasm"/>
    <property type="evidence" value="ECO:0007669"/>
    <property type="project" value="UniProtKB-SubCell"/>
</dbReference>
<name>A0A6B2L7X6_9EUKA</name>
<keyword evidence="3" id="KW-0963">Cytoplasm</keyword>
<evidence type="ECO:0000256" key="8">
    <source>
        <dbReference type="PROSITE-ProRule" id="PRU00207"/>
    </source>
</evidence>
<dbReference type="PANTHER" id="PTHR10131:SF94">
    <property type="entry name" value="TNF RECEPTOR-ASSOCIATED FACTOR 4"/>
    <property type="match status" value="1"/>
</dbReference>
<feature type="zinc finger region" description="TRAF-type" evidence="8">
    <location>
        <begin position="102"/>
        <end position="144"/>
    </location>
</feature>
<dbReference type="InterPro" id="IPR001293">
    <property type="entry name" value="Znf_TRAF"/>
</dbReference>
<dbReference type="PROSITE" id="PS50145">
    <property type="entry name" value="ZF_TRAF"/>
    <property type="match status" value="2"/>
</dbReference>
<proteinExistence type="predicted"/>
<dbReference type="EMBL" id="GIBP01004082">
    <property type="protein sequence ID" value="NDV33051.1"/>
    <property type="molecule type" value="Transcribed_RNA"/>
</dbReference>
<evidence type="ECO:0000256" key="3">
    <source>
        <dbReference type="ARBA" id="ARBA00022490"/>
    </source>
</evidence>
<evidence type="ECO:0000256" key="7">
    <source>
        <dbReference type="ARBA" id="ARBA00022833"/>
    </source>
</evidence>
<keyword evidence="7 8" id="KW-0862">Zinc</keyword>
<comment type="function">
    <text evidence="1">Probable adapter protein and signal transducer that links members of the tumor necrosis factor receptor family to different signaling pathways by association with the receptor cytoplasmic domain and kinases.</text>
</comment>
<evidence type="ECO:0000256" key="5">
    <source>
        <dbReference type="ARBA" id="ARBA00022737"/>
    </source>
</evidence>
<dbReference type="InterPro" id="IPR001841">
    <property type="entry name" value="Znf_RING"/>
</dbReference>
<feature type="zinc finger region" description="TRAF-type" evidence="8">
    <location>
        <begin position="155"/>
        <end position="200"/>
    </location>
</feature>
<dbReference type="InterPro" id="IPR010606">
    <property type="entry name" value="Mib_Herc2"/>
</dbReference>
<dbReference type="PANTHER" id="PTHR10131">
    <property type="entry name" value="TNF RECEPTOR ASSOCIATED FACTOR"/>
    <property type="match status" value="1"/>
</dbReference>
<organism evidence="12">
    <name type="scientific">Arcella intermedia</name>
    <dbReference type="NCBI Taxonomy" id="1963864"/>
    <lineage>
        <taxon>Eukaryota</taxon>
        <taxon>Amoebozoa</taxon>
        <taxon>Tubulinea</taxon>
        <taxon>Elardia</taxon>
        <taxon>Arcellinida</taxon>
        <taxon>Sphaerothecina</taxon>
        <taxon>Arcellidae</taxon>
        <taxon>Arcella</taxon>
    </lineage>
</organism>
<protein>
    <recommendedName>
        <fullName evidence="13">RING-type domain-containing protein</fullName>
    </recommendedName>
</protein>
<dbReference type="Gene3D" id="3.30.40.10">
    <property type="entry name" value="Zinc/RING finger domain, C3HC4 (zinc finger)"/>
    <property type="match status" value="4"/>
</dbReference>
<dbReference type="GO" id="GO:0016567">
    <property type="term" value="P:protein ubiquitination"/>
    <property type="evidence" value="ECO:0007669"/>
    <property type="project" value="InterPro"/>
</dbReference>
<evidence type="ECO:0000313" key="12">
    <source>
        <dbReference type="EMBL" id="NDV33051.1"/>
    </source>
</evidence>
<feature type="domain" description="MIB/HERC2" evidence="11">
    <location>
        <begin position="281"/>
        <end position="354"/>
    </location>
</feature>
<dbReference type="PROSITE" id="PS00518">
    <property type="entry name" value="ZF_RING_1"/>
    <property type="match status" value="1"/>
</dbReference>
<dbReference type="InterPro" id="IPR017907">
    <property type="entry name" value="Znf_RING_CS"/>
</dbReference>
<dbReference type="PROSITE" id="PS51416">
    <property type="entry name" value="MIB_HERC2"/>
    <property type="match status" value="1"/>
</dbReference>
<evidence type="ECO:0000259" key="9">
    <source>
        <dbReference type="PROSITE" id="PS50089"/>
    </source>
</evidence>
<feature type="domain" description="TRAF-type" evidence="10">
    <location>
        <begin position="155"/>
        <end position="200"/>
    </location>
</feature>
<dbReference type="PROSITE" id="PS50089">
    <property type="entry name" value="ZF_RING_2"/>
    <property type="match status" value="1"/>
</dbReference>
<dbReference type="SMART" id="SM00184">
    <property type="entry name" value="RING"/>
    <property type="match status" value="1"/>
</dbReference>
<evidence type="ECO:0008006" key="13">
    <source>
        <dbReference type="Google" id="ProtNLM"/>
    </source>
</evidence>
<dbReference type="Pfam" id="PF02176">
    <property type="entry name" value="zf-TRAF"/>
    <property type="match status" value="2"/>
</dbReference>
<dbReference type="SUPFAM" id="SSF57850">
    <property type="entry name" value="RING/U-box"/>
    <property type="match status" value="1"/>
</dbReference>
<accession>A0A6B2L7X6</accession>
<dbReference type="Gene3D" id="2.30.30.40">
    <property type="entry name" value="SH3 Domains"/>
    <property type="match status" value="1"/>
</dbReference>
<evidence type="ECO:0000256" key="4">
    <source>
        <dbReference type="ARBA" id="ARBA00022723"/>
    </source>
</evidence>
<reference evidence="12" key="1">
    <citation type="journal article" date="2020" name="J. Eukaryot. Microbiol.">
        <title>De novo Sequencing, Assembly and Annotation of the Transcriptome for the Free-Living Testate Amoeba Arcella intermedia.</title>
        <authorList>
            <person name="Ribeiro G.M."/>
            <person name="Porfirio-Sousa A.L."/>
            <person name="Maurer-Alcala X.X."/>
            <person name="Katz L.A."/>
            <person name="Lahr D.J.G."/>
        </authorList>
    </citation>
    <scope>NUCLEOTIDE SEQUENCE</scope>
</reference>